<reference evidence="5 6" key="1">
    <citation type="journal article" date="2013" name="Genome Announc.">
        <title>Complete Genome Sequence of the Solvent Producer Clostridium saccharobutylicum NCP262 (DSM 13864).</title>
        <authorList>
            <person name="Poehlein A."/>
            <person name="Hartwich K."/>
            <person name="Krabben P."/>
            <person name="Ehrenreich A."/>
            <person name="Liebl W."/>
            <person name="Durre P."/>
            <person name="Gottschalk G."/>
            <person name="Daniel R."/>
        </authorList>
    </citation>
    <scope>NUCLEOTIDE SEQUENCE [LARGE SCALE GENOMIC DNA]</scope>
    <source>
        <strain evidence="5">DSM 13864</strain>
    </source>
</reference>
<evidence type="ECO:0000313" key="6">
    <source>
        <dbReference type="Proteomes" id="UP000017118"/>
    </source>
</evidence>
<keyword evidence="6" id="KW-1185">Reference proteome</keyword>
<evidence type="ECO:0000256" key="4">
    <source>
        <dbReference type="ARBA" id="ARBA00022729"/>
    </source>
</evidence>
<evidence type="ECO:0000256" key="2">
    <source>
        <dbReference type="ARBA" id="ARBA00022448"/>
    </source>
</evidence>
<keyword evidence="3" id="KW-0479">Metal-binding</keyword>
<dbReference type="InterPro" id="IPR006127">
    <property type="entry name" value="ZnuA-like"/>
</dbReference>
<dbReference type="GO" id="GO:0030313">
    <property type="term" value="C:cell envelope"/>
    <property type="evidence" value="ECO:0007669"/>
    <property type="project" value="UniProtKB-SubCell"/>
</dbReference>
<proteinExistence type="predicted"/>
<dbReference type="OrthoDB" id="1929331at2"/>
<dbReference type="Gene3D" id="3.40.50.1980">
    <property type="entry name" value="Nitrogenase molybdenum iron protein domain"/>
    <property type="match status" value="1"/>
</dbReference>
<sequence length="300" mass="34629">MKKITFAMVLITIVLSLGMSVFSSPLLANTENKSNAEMRDKYLNIMTVNKPQYDMVKKIIKDKHNVQYMFTDEKEISEFKYNASVLENVSNMDLFIYSGATFEPWANSFISELTKGNLGIINLSRGVRLLNYDEGATKENPYYFEGIDEYKIALCNVKAAIEDRDPKNRDFYEKNYNIAIKEFNDKLKSYDDKIKSLSDYTFITLNHDFDYLTKSLNLNIKELNNHELGEFIKSNNLDPKKVIVIVDGEQDPKINLSGYNTIKLWKYYGDWSFDDLILYNIDELAKWAKPADKSSTGSVA</sequence>
<dbReference type="GeneID" id="55473128"/>
<dbReference type="GO" id="GO:0030001">
    <property type="term" value="P:metal ion transport"/>
    <property type="evidence" value="ECO:0007669"/>
    <property type="project" value="InterPro"/>
</dbReference>
<dbReference type="InterPro" id="IPR050492">
    <property type="entry name" value="Bact_metal-bind_prot9"/>
</dbReference>
<dbReference type="PANTHER" id="PTHR42953">
    <property type="entry name" value="HIGH-AFFINITY ZINC UPTAKE SYSTEM PROTEIN ZNUA-RELATED"/>
    <property type="match status" value="1"/>
</dbReference>
<dbReference type="SUPFAM" id="SSF53807">
    <property type="entry name" value="Helical backbone' metal receptor"/>
    <property type="match status" value="1"/>
</dbReference>
<keyword evidence="2" id="KW-0813">Transport</keyword>
<dbReference type="EMBL" id="CP006721">
    <property type="protein sequence ID" value="AGX41590.1"/>
    <property type="molecule type" value="Genomic_DNA"/>
</dbReference>
<evidence type="ECO:0000256" key="3">
    <source>
        <dbReference type="ARBA" id="ARBA00022723"/>
    </source>
</evidence>
<evidence type="ECO:0000256" key="1">
    <source>
        <dbReference type="ARBA" id="ARBA00004196"/>
    </source>
</evidence>
<accession>U5MLW6</accession>
<dbReference type="Proteomes" id="UP000017118">
    <property type="component" value="Chromosome"/>
</dbReference>
<organism evidence="5 6">
    <name type="scientific">Clostridium saccharobutylicum DSM 13864</name>
    <dbReference type="NCBI Taxonomy" id="1345695"/>
    <lineage>
        <taxon>Bacteria</taxon>
        <taxon>Bacillati</taxon>
        <taxon>Bacillota</taxon>
        <taxon>Clostridia</taxon>
        <taxon>Eubacteriales</taxon>
        <taxon>Clostridiaceae</taxon>
        <taxon>Clostridium</taxon>
    </lineage>
</organism>
<protein>
    <submittedName>
        <fullName evidence="5">ABC-type metal ion transport system, periplasmic component/surface adhesin</fullName>
    </submittedName>
</protein>
<dbReference type="RefSeq" id="WP_022743877.1">
    <property type="nucleotide sequence ID" value="NC_022571.1"/>
</dbReference>
<dbReference type="GO" id="GO:0046872">
    <property type="term" value="F:metal ion binding"/>
    <property type="evidence" value="ECO:0007669"/>
    <property type="project" value="UniProtKB-KW"/>
</dbReference>
<gene>
    <name evidence="5" type="ORF">CLSA_c05740</name>
</gene>
<dbReference type="eggNOG" id="COG0803">
    <property type="taxonomic scope" value="Bacteria"/>
</dbReference>
<dbReference type="PATRIC" id="fig|1345695.10.peg.1169"/>
<dbReference type="Pfam" id="PF01297">
    <property type="entry name" value="ZnuA"/>
    <property type="match status" value="1"/>
</dbReference>
<dbReference type="HOGENOM" id="CLU_905216_0_0_9"/>
<evidence type="ECO:0000313" key="5">
    <source>
        <dbReference type="EMBL" id="AGX41590.1"/>
    </source>
</evidence>
<dbReference type="AlphaFoldDB" id="U5MLW6"/>
<dbReference type="KEGG" id="csb:CLSA_c05740"/>
<dbReference type="PANTHER" id="PTHR42953:SF1">
    <property type="entry name" value="METAL-BINDING PROTEIN HI_0362-RELATED"/>
    <property type="match status" value="1"/>
</dbReference>
<comment type="subcellular location">
    <subcellularLocation>
        <location evidence="1">Cell envelope</location>
    </subcellularLocation>
</comment>
<name>U5MLW6_CLOSA</name>
<keyword evidence="4" id="KW-0732">Signal</keyword>